<reference evidence="1 2" key="1">
    <citation type="submission" date="2019-11" db="EMBL/GenBank/DDBJ databases">
        <title>Genome sequences of 17 halophilic strains isolated from different environments.</title>
        <authorList>
            <person name="Furrow R.E."/>
        </authorList>
    </citation>
    <scope>NUCLEOTIDE SEQUENCE [LARGE SCALE GENOMIC DNA]</scope>
    <source>
        <strain evidence="1 2">22517_05_Cabo</strain>
    </source>
</reference>
<accession>A0A6B1IIN4</accession>
<proteinExistence type="predicted"/>
<name>A0A6B1IIN4_9EURY</name>
<gene>
    <name evidence="1" type="ORF">GLW36_03270</name>
</gene>
<comment type="caution">
    <text evidence="1">The sequence shown here is derived from an EMBL/GenBank/DDBJ whole genome shotgun (WGS) entry which is preliminary data.</text>
</comment>
<dbReference type="Proteomes" id="UP000460194">
    <property type="component" value="Unassembled WGS sequence"/>
</dbReference>
<dbReference type="EMBL" id="WMEO01000003">
    <property type="protein sequence ID" value="MYL15670.1"/>
    <property type="molecule type" value="Genomic_DNA"/>
</dbReference>
<organism evidence="1 2">
    <name type="scientific">Halorubrum distributum</name>
    <dbReference type="NCBI Taxonomy" id="29283"/>
    <lineage>
        <taxon>Archaea</taxon>
        <taxon>Methanobacteriati</taxon>
        <taxon>Methanobacteriota</taxon>
        <taxon>Stenosarchaea group</taxon>
        <taxon>Halobacteria</taxon>
        <taxon>Halobacteriales</taxon>
        <taxon>Haloferacaceae</taxon>
        <taxon>Halorubrum</taxon>
        <taxon>Halorubrum distributum group</taxon>
    </lineage>
</organism>
<protein>
    <submittedName>
        <fullName evidence="1">Uncharacterized protein</fullName>
    </submittedName>
</protein>
<evidence type="ECO:0000313" key="1">
    <source>
        <dbReference type="EMBL" id="MYL15670.1"/>
    </source>
</evidence>
<dbReference type="AlphaFoldDB" id="A0A6B1IIN4"/>
<evidence type="ECO:0000313" key="2">
    <source>
        <dbReference type="Proteomes" id="UP000460194"/>
    </source>
</evidence>
<dbReference type="RefSeq" id="WP_159368650.1">
    <property type="nucleotide sequence ID" value="NZ_WMEO01000003.1"/>
</dbReference>
<sequence length="396" mass="42152">MTTRIYTIPLPEATTPTDQDALGTQLSEQGVLGSDAIVDALSSEAADLTLIGQYALGPYHSEVVATELEELADSAIGAVALYGGAGSRSGYYQIRSADVEPVHAAGRDIWEWELTLTASGTRKSQLQALETAPSQPSPGHEFGNETSALVGVPSAARQVRAVDSTSDPTERIRPTPVDTVSGALGDVDRFDATALSIDEPVLLYDVPPDAQADVDVHVYDTRGRDAKFLESEDGRVRMWQSVFARDHEFTGSVVISNGLLRVTIDEPTAADATAALEAETWDAGADSWTAVDLPSYADGSLDQDWQPVDVDLTHIGQARVAAQVEFEAVAGDDEGDVYAVDVELERGRKAVEVWVPNSVAELPPPDLEALLEPVASTSVVDSGVEQGLVAREEVRL</sequence>